<dbReference type="Proteomes" id="UP000322524">
    <property type="component" value="Unassembled WGS sequence"/>
</dbReference>
<dbReference type="EMBL" id="VTEV01000003">
    <property type="protein sequence ID" value="TYS69194.1"/>
    <property type="molecule type" value="Genomic_DNA"/>
</dbReference>
<dbReference type="OrthoDB" id="2041935at2"/>
<name>A0A5D4T4X5_9BACI</name>
<comment type="caution">
    <text evidence="1">The sequence shown here is derived from an EMBL/GenBank/DDBJ whole genome shotgun (WGS) entry which is preliminary data.</text>
</comment>
<evidence type="ECO:0000313" key="2">
    <source>
        <dbReference type="Proteomes" id="UP000322524"/>
    </source>
</evidence>
<organism evidence="1 2">
    <name type="scientific">Sutcliffiella horikoshii</name>
    <dbReference type="NCBI Taxonomy" id="79883"/>
    <lineage>
        <taxon>Bacteria</taxon>
        <taxon>Bacillati</taxon>
        <taxon>Bacillota</taxon>
        <taxon>Bacilli</taxon>
        <taxon>Bacillales</taxon>
        <taxon>Bacillaceae</taxon>
        <taxon>Sutcliffiella</taxon>
    </lineage>
</organism>
<protein>
    <recommendedName>
        <fullName evidence="3">Phage tail protein</fullName>
    </recommendedName>
</protein>
<proteinExistence type="predicted"/>
<dbReference type="AlphaFoldDB" id="A0A5D4T4X5"/>
<sequence>MGGLQMFSGFTNKTAEKLLLDAGAYFKDFDVETDTFATAVTSGKLLGATRGGGQFSAIPEIRNIEIDGPKGKPKNLQVIDGWEVKMTVNLVEISKETLADALAASDIDTTDVDYDVITAKPTIESIDYKDNITYVGKLSGSEEPVIIQIYNALNKNGLTLQPQHKNEAVLALEYEAHFDAETLEEVPFKIYYPKLGA</sequence>
<gene>
    <name evidence="1" type="ORF">FZC76_06840</name>
</gene>
<accession>A0A5D4T4X5</accession>
<reference evidence="1 2" key="1">
    <citation type="submission" date="2019-08" db="EMBL/GenBank/DDBJ databases">
        <title>Bacillus genomes from the desert of Cuatro Cienegas, Coahuila.</title>
        <authorList>
            <person name="Olmedo-Alvarez G."/>
        </authorList>
    </citation>
    <scope>NUCLEOTIDE SEQUENCE [LARGE SCALE GENOMIC DNA]</scope>
    <source>
        <strain evidence="1 2">CH28_1T</strain>
    </source>
</reference>
<evidence type="ECO:0008006" key="3">
    <source>
        <dbReference type="Google" id="ProtNLM"/>
    </source>
</evidence>
<evidence type="ECO:0000313" key="1">
    <source>
        <dbReference type="EMBL" id="TYS69194.1"/>
    </source>
</evidence>